<dbReference type="GO" id="GO:0003700">
    <property type="term" value="F:DNA-binding transcription factor activity"/>
    <property type="evidence" value="ECO:0007669"/>
    <property type="project" value="InterPro"/>
</dbReference>
<evidence type="ECO:0000256" key="1">
    <source>
        <dbReference type="ARBA" id="ARBA00023015"/>
    </source>
</evidence>
<dbReference type="InterPro" id="IPR011663">
    <property type="entry name" value="UTRA"/>
</dbReference>
<dbReference type="InterPro" id="IPR000524">
    <property type="entry name" value="Tscrpt_reg_HTH_GntR"/>
</dbReference>
<geneLocation type="plasmid" evidence="5">
    <name>pFRL3</name>
</geneLocation>
<keyword evidence="3" id="KW-0804">Transcription</keyword>
<dbReference type="InterPro" id="IPR036390">
    <property type="entry name" value="WH_DNA-bd_sf"/>
</dbReference>
<dbReference type="SMART" id="SM00345">
    <property type="entry name" value="HTH_GNTR"/>
    <property type="match status" value="1"/>
</dbReference>
<dbReference type="AlphaFoldDB" id="V9Z0H8"/>
<dbReference type="InterPro" id="IPR028978">
    <property type="entry name" value="Chorismate_lyase_/UTRA_dom_sf"/>
</dbReference>
<dbReference type="InterPro" id="IPR050679">
    <property type="entry name" value="Bact_HTH_transcr_reg"/>
</dbReference>
<evidence type="ECO:0000256" key="3">
    <source>
        <dbReference type="ARBA" id="ARBA00023163"/>
    </source>
</evidence>
<keyword evidence="2" id="KW-0238">DNA-binding</keyword>
<name>V9Z0H8_9ACTN</name>
<dbReference type="Gene3D" id="1.10.10.10">
    <property type="entry name" value="Winged helix-like DNA-binding domain superfamily/Winged helix DNA-binding domain"/>
    <property type="match status" value="1"/>
</dbReference>
<dbReference type="GO" id="GO:0045892">
    <property type="term" value="P:negative regulation of DNA-templated transcription"/>
    <property type="evidence" value="ECO:0007669"/>
    <property type="project" value="TreeGrafter"/>
</dbReference>
<dbReference type="RefSeq" id="WP_024126471.1">
    <property type="nucleotide sequence ID" value="NC_023283.1"/>
</dbReference>
<dbReference type="SUPFAM" id="SSF46785">
    <property type="entry name" value="Winged helix' DNA-binding domain"/>
    <property type="match status" value="1"/>
</dbReference>
<dbReference type="SMART" id="SM00866">
    <property type="entry name" value="UTRA"/>
    <property type="match status" value="1"/>
</dbReference>
<dbReference type="InterPro" id="IPR036388">
    <property type="entry name" value="WH-like_DNA-bd_sf"/>
</dbReference>
<dbReference type="Pfam" id="PF00392">
    <property type="entry name" value="GntR"/>
    <property type="match status" value="1"/>
</dbReference>
<dbReference type="SUPFAM" id="SSF64288">
    <property type="entry name" value="Chorismate lyase-like"/>
    <property type="match status" value="1"/>
</dbReference>
<dbReference type="Gene3D" id="3.40.1410.10">
    <property type="entry name" value="Chorismate lyase-like"/>
    <property type="match status" value="1"/>
</dbReference>
<proteinExistence type="predicted"/>
<evidence type="ECO:0000256" key="2">
    <source>
        <dbReference type="ARBA" id="ARBA00023125"/>
    </source>
</evidence>
<sequence>MTTMRSREGDSRWTVETATSDLRDRIRANEFRKPDGVQGQLPPASALGQQYDLSRNAINRVIAKLRGEGLLETRPGTRGATVRDWAPLVYLPQQEFEAETGPAGDLLTRLVEAVARKGESRIDQVTGEPVDERIANKLGLKPGEYVGVRRRTSIVDGVPAMTDDSYVPLRLVDGTDWMTPGNVARGTNKVLAELGHELVRAVDELRPRFTTEVENERLGLGAGGSVHAIELISTGFDRDDMPVQVTVLTLPGPRNTVVYERHRPEAEVTE</sequence>
<keyword evidence="5" id="KW-0614">Plasmid</keyword>
<gene>
    <name evidence="5" type="primary">gntR</name>
    <name evidence="5" type="ORF">pFRL3_313c</name>
</gene>
<dbReference type="EMBL" id="KF602048">
    <property type="protein sequence ID" value="AHE39090.1"/>
    <property type="molecule type" value="Genomic_DNA"/>
</dbReference>
<accession>V9Z0H8</accession>
<protein>
    <submittedName>
        <fullName evidence="5">Transcriptional regulator, GntR family</fullName>
    </submittedName>
</protein>
<evidence type="ECO:0000259" key="4">
    <source>
        <dbReference type="PROSITE" id="PS50949"/>
    </source>
</evidence>
<evidence type="ECO:0000313" key="5">
    <source>
        <dbReference type="EMBL" id="AHE39090.1"/>
    </source>
</evidence>
<dbReference type="Pfam" id="PF07702">
    <property type="entry name" value="UTRA"/>
    <property type="match status" value="1"/>
</dbReference>
<dbReference type="PROSITE" id="PS50949">
    <property type="entry name" value="HTH_GNTR"/>
    <property type="match status" value="1"/>
</dbReference>
<organism evidence="5">
    <name type="scientific">Streptomyces sp. FR1</name>
    <dbReference type="NCBI Taxonomy" id="349971"/>
    <lineage>
        <taxon>Bacteria</taxon>
        <taxon>Bacillati</taxon>
        <taxon>Actinomycetota</taxon>
        <taxon>Actinomycetes</taxon>
        <taxon>Kitasatosporales</taxon>
        <taxon>Streptomycetaceae</taxon>
        <taxon>Streptomyces</taxon>
    </lineage>
</organism>
<feature type="domain" description="HTH gntR-type" evidence="4">
    <location>
        <begin position="16"/>
        <end position="85"/>
    </location>
</feature>
<reference evidence="5" key="1">
    <citation type="submission" date="2013-09" db="EMBL/GenBank/DDBJ databases">
        <title>Complete nucleotide sequence of Streptomyces linear plasmid pFRL3.</title>
        <authorList>
            <person name="Chen Z."/>
            <person name="Fang P."/>
            <person name="Qin Z."/>
        </authorList>
    </citation>
    <scope>NUCLEOTIDE SEQUENCE</scope>
    <source>
        <plasmid evidence="5">pFRL3</plasmid>
    </source>
</reference>
<dbReference type="PANTHER" id="PTHR44846:SF17">
    <property type="entry name" value="GNTR-FAMILY TRANSCRIPTIONAL REGULATOR"/>
    <property type="match status" value="1"/>
</dbReference>
<dbReference type="PANTHER" id="PTHR44846">
    <property type="entry name" value="MANNOSYL-D-GLYCERATE TRANSPORT/METABOLISM SYSTEM REPRESSOR MNGR-RELATED"/>
    <property type="match status" value="1"/>
</dbReference>
<dbReference type="GO" id="GO:0003677">
    <property type="term" value="F:DNA binding"/>
    <property type="evidence" value="ECO:0007669"/>
    <property type="project" value="UniProtKB-KW"/>
</dbReference>
<keyword evidence="1" id="KW-0805">Transcription regulation</keyword>